<dbReference type="InterPro" id="IPR026171">
    <property type="entry name" value="FANCI"/>
</dbReference>
<dbReference type="GO" id="GO:0006281">
    <property type="term" value="P:DNA repair"/>
    <property type="evidence" value="ECO:0007669"/>
    <property type="project" value="InterPro"/>
</dbReference>
<dbReference type="PANTHER" id="PTHR21818">
    <property type="entry name" value="BC025462 PROTEIN"/>
    <property type="match status" value="1"/>
</dbReference>
<feature type="region of interest" description="Disordered" evidence="1">
    <location>
        <begin position="1601"/>
        <end position="1675"/>
    </location>
</feature>
<evidence type="ECO:0000313" key="4">
    <source>
        <dbReference type="Proteomes" id="UP000278807"/>
    </source>
</evidence>
<dbReference type="SUPFAM" id="SSF48371">
    <property type="entry name" value="ARM repeat"/>
    <property type="match status" value="2"/>
</dbReference>
<dbReference type="GO" id="GO:0070182">
    <property type="term" value="F:DNA polymerase binding"/>
    <property type="evidence" value="ECO:0007669"/>
    <property type="project" value="TreeGrafter"/>
</dbReference>
<proteinExistence type="predicted"/>
<reference evidence="5" key="1">
    <citation type="submission" date="2016-04" db="UniProtKB">
        <authorList>
            <consortium name="WormBaseParasite"/>
        </authorList>
    </citation>
    <scope>IDENTIFICATION</scope>
</reference>
<feature type="compositionally biased region" description="Low complexity" evidence="1">
    <location>
        <begin position="1302"/>
        <end position="1318"/>
    </location>
</feature>
<gene>
    <name evidence="3" type="ORF">HNAJ_LOCUS687</name>
</gene>
<organism evidence="5">
    <name type="scientific">Rodentolepis nana</name>
    <name type="common">Dwarf tapeworm</name>
    <name type="synonym">Hymenolepis nana</name>
    <dbReference type="NCBI Taxonomy" id="102285"/>
    <lineage>
        <taxon>Eukaryota</taxon>
        <taxon>Metazoa</taxon>
        <taxon>Spiralia</taxon>
        <taxon>Lophotrochozoa</taxon>
        <taxon>Platyhelminthes</taxon>
        <taxon>Cestoda</taxon>
        <taxon>Eucestoda</taxon>
        <taxon>Cyclophyllidea</taxon>
        <taxon>Hymenolepididae</taxon>
        <taxon>Rodentolepis</taxon>
    </lineage>
</organism>
<dbReference type="STRING" id="102285.A0A158QGS5"/>
<dbReference type="WBParaSite" id="HNAJ_0000068701-mRNA-1">
    <property type="protein sequence ID" value="HNAJ_0000068701-mRNA-1"/>
    <property type="gene ID" value="HNAJ_0000068701"/>
</dbReference>
<dbReference type="InterPro" id="IPR029314">
    <property type="entry name" value="FANCI_S4"/>
</dbReference>
<dbReference type="OrthoDB" id="195089at2759"/>
<feature type="compositionally biased region" description="Basic residues" evidence="1">
    <location>
        <begin position="1665"/>
        <end position="1675"/>
    </location>
</feature>
<dbReference type="Proteomes" id="UP000278807">
    <property type="component" value="Unassembled WGS sequence"/>
</dbReference>
<feature type="region of interest" description="Disordered" evidence="1">
    <location>
        <begin position="1300"/>
        <end position="1322"/>
    </location>
</feature>
<dbReference type="EMBL" id="UZAE01000209">
    <property type="protein sequence ID" value="VDN96546.1"/>
    <property type="molecule type" value="Genomic_DNA"/>
</dbReference>
<keyword evidence="4" id="KW-1185">Reference proteome</keyword>
<sequence>MALSVELLEKDVEKFVLELENQSRPSIQNFLQELWKTEYTLDRLTGLESVLYELARSEEVLEACEDVVTYLWENSVTTQYLESVATFLLQCIDLMEPWKRERIAFHIIQLMRDQCTEKQIIFEVFATLLSRLEESKDLSTSIVERLCANACHSSNLFPLLSSIVNQHFPLSSLVAIVRKAFECIKDKDLLLENQAVSICTLFRIKEVYINGMAVTKLNSLIENMRQSSFDVGTEFFQRTLSQFISILRKHDYIADQIAKSLKIVKNLCNATVYTYTSNDRISGSAFLRKVCLPLPDPETVIEQIVNFAGSELSSVVTGLIQHCFVLLKSAAPPSTVNGLFGAQNRCGAGAAKTRRALPARKFVQQQQQQQQQMNSVSSSPSNLSPKSRISRLAINALTEIFQAGLIALFSFRRRCLNNFPEFREDIVATALNRIWAQPTKPVCFQMTELIGELAALCPVEFAESASEPLSRIFDCLGVFPLEVSTALLHALLPLFVVSVAKTDSNNAAKGMTALAELQLRVITTLRKMATTYSVPVRRIAVAGFISLLKNLRVRSSNFRTASQQSWSMSSQSEASSQSWFNSIATFSQVPTSDAFLLFSQIKSTQVAQAVTKLPSNLERNESLCTEIVSLLHRLINSTFFGGTSGSLLSDPSALVKSDIYWGLCEVAVSNRGLVGPVLTLFTRLLSACIEPALSNYKPIFKDGAFILPQAVTAVPLKLSQLISIGSGSESELCYRDHPEILVWCLQILLSLPLLRHHWTRFGSSFVQPGSSLTSGSSQFTQTSNSILLSQSALLCGSFGLSMRIFNRAASLLLNLCASLRETALDEFGLTPDIDLGSSPAGQANRARLMVLLGLYDACLEFEAKNLLNTVTDSGATWSHLKRLFSRREAARKLFFRISDKDEEEQLKADETLATNSVSTPANEVSTNLCFVGTSEGRLRGALLVSGLRSIVAALPRALLSASTAPAFALQLLQTTCARLAELTAGVNSQQQSLLSVVYRSTFVRIVARILRLAIRFYASYLDDVEGEETQAKSSSLSSTATTALQTCALCFSVVADSLGSKRLLTLVTELHSVALDPKPLSEDDADCGNGEEIVEPKINESNIEIEPSASEQIVTNQSRALTSLVKLFKGWVTRVLNLTSSSLGVDSPDQSMSRLLANTPRGSCCLITDLTILLPTLIRLCEARTNVLSASSAASSVTSSSTVQHPDFSGLDRVLVWLLRLITSNEVFEGKAGVQVGSQTMRLTLHLARLLGSANSAGTSNVGQRRSSAGISSLSELTWDDIIVLLATDIRTTLGSIENDVSESGTRSSGSSASSSHVKTSKLERKSMKITFPMLRCRSAVNSLFQILMPALAQALDDLSWLVASVNQEVQRDILESGLFVAAPKSSNTIFTNLPDARRARELAICDMLLTFGEVLDELLQTSIQPAFAYEVIRLTTGFFDLLGKLTKHASLYLYYSTYLPSYLSLIQRNCGTFPSTFERVVRLFGRQVSPHSYTFVYFIQVREAENLEVKPPKRAKTDSTFVKPKNPAPSKTMISRNLKDAKLIPQLIFAVEQYESLLSTLSKKSKVPLIDNIRMGLSRDFRINQSSALAILEAETEAAPDPLDAELPPLSEPGTQYNEGIEEGDEDEEEEDEEAIADTDNEESADLDEETGGLRLSTPGQKRPIFRVKYHSRK</sequence>
<protein>
    <submittedName>
        <fullName evidence="5">FANCI_S4 domain-containing protein</fullName>
    </submittedName>
</protein>
<dbReference type="InterPro" id="IPR016024">
    <property type="entry name" value="ARM-type_fold"/>
</dbReference>
<accession>A0A158QGS5</accession>
<dbReference type="PANTHER" id="PTHR21818:SF0">
    <property type="entry name" value="FANCONI ANEMIA GROUP I PROTEIN"/>
    <property type="match status" value="1"/>
</dbReference>
<dbReference type="Pfam" id="PF14678">
    <property type="entry name" value="FANCI_S4"/>
    <property type="match status" value="1"/>
</dbReference>
<feature type="domain" description="FANCI solenoid 4" evidence="2">
    <location>
        <begin position="1321"/>
        <end position="1587"/>
    </location>
</feature>
<evidence type="ECO:0000313" key="5">
    <source>
        <dbReference type="WBParaSite" id="HNAJ_0000068701-mRNA-1"/>
    </source>
</evidence>
<evidence type="ECO:0000313" key="3">
    <source>
        <dbReference type="EMBL" id="VDN96546.1"/>
    </source>
</evidence>
<feature type="compositionally biased region" description="Low complexity" evidence="1">
    <location>
        <begin position="1601"/>
        <end position="1614"/>
    </location>
</feature>
<feature type="compositionally biased region" description="Acidic residues" evidence="1">
    <location>
        <begin position="1621"/>
        <end position="1652"/>
    </location>
</feature>
<reference evidence="3 4" key="2">
    <citation type="submission" date="2018-11" db="EMBL/GenBank/DDBJ databases">
        <authorList>
            <consortium name="Pathogen Informatics"/>
        </authorList>
    </citation>
    <scope>NUCLEOTIDE SEQUENCE [LARGE SCALE GENOMIC DNA]</scope>
</reference>
<evidence type="ECO:0000256" key="1">
    <source>
        <dbReference type="SAM" id="MobiDB-lite"/>
    </source>
</evidence>
<evidence type="ECO:0000259" key="2">
    <source>
        <dbReference type="Pfam" id="PF14678"/>
    </source>
</evidence>
<name>A0A158QGS5_RODNA</name>